<evidence type="ECO:0000313" key="4">
    <source>
        <dbReference type="EMBL" id="WMC09574.1"/>
    </source>
</evidence>
<dbReference type="KEGG" id="ope:PU634_10640"/>
<organism evidence="4 5">
    <name type="scientific">Oceanimonas pelagia</name>
    <dbReference type="NCBI Taxonomy" id="3028314"/>
    <lineage>
        <taxon>Bacteria</taxon>
        <taxon>Pseudomonadati</taxon>
        <taxon>Pseudomonadota</taxon>
        <taxon>Gammaproteobacteria</taxon>
        <taxon>Aeromonadales</taxon>
        <taxon>Aeromonadaceae</taxon>
        <taxon>Oceanimonas</taxon>
    </lineage>
</organism>
<dbReference type="EMBL" id="CP118224">
    <property type="protein sequence ID" value="WMC09574.1"/>
    <property type="molecule type" value="Genomic_DNA"/>
</dbReference>
<dbReference type="AlphaFoldDB" id="A0AA50KLD2"/>
<reference evidence="4 5" key="1">
    <citation type="submission" date="2023-02" db="EMBL/GenBank/DDBJ databases">
        <title>Complete genome sequence of a novel bacterium Oceanimonas sp. NTOU-MSR1 isolated from marine coast sediment.</title>
        <authorList>
            <person name="Yang H.-T."/>
            <person name="Chen Y.-L."/>
            <person name="Ho Y.-N."/>
        </authorList>
    </citation>
    <scope>NUCLEOTIDE SEQUENCE [LARGE SCALE GENOMIC DNA]</scope>
    <source>
        <strain evidence="4 5">NTOU-MSR1</strain>
    </source>
</reference>
<dbReference type="GO" id="GO:0006302">
    <property type="term" value="P:double-strand break repair"/>
    <property type="evidence" value="ECO:0007669"/>
    <property type="project" value="InterPro"/>
</dbReference>
<accession>A0AA50KLD2</accession>
<dbReference type="PANTHER" id="PTHR32114">
    <property type="entry name" value="ABC TRANSPORTER ABCH.3"/>
    <property type="match status" value="1"/>
</dbReference>
<dbReference type="Proteomes" id="UP001223802">
    <property type="component" value="Chromosome"/>
</dbReference>
<evidence type="ECO:0000256" key="1">
    <source>
        <dbReference type="SAM" id="Coils"/>
    </source>
</evidence>
<keyword evidence="5" id="KW-1185">Reference proteome</keyword>
<feature type="coiled-coil region" evidence="1">
    <location>
        <begin position="484"/>
        <end position="521"/>
    </location>
</feature>
<keyword evidence="1" id="KW-0175">Coiled coil</keyword>
<evidence type="ECO:0000259" key="3">
    <source>
        <dbReference type="Pfam" id="PF13476"/>
    </source>
</evidence>
<dbReference type="InterPro" id="IPR027417">
    <property type="entry name" value="P-loop_NTPase"/>
</dbReference>
<feature type="region of interest" description="Disordered" evidence="2">
    <location>
        <begin position="252"/>
        <end position="272"/>
    </location>
</feature>
<dbReference type="Pfam" id="PF13476">
    <property type="entry name" value="AAA_23"/>
    <property type="match status" value="1"/>
</dbReference>
<dbReference type="Gene3D" id="3.40.50.300">
    <property type="entry name" value="P-loop containing nucleotide triphosphate hydrolases"/>
    <property type="match status" value="2"/>
</dbReference>
<evidence type="ECO:0000256" key="2">
    <source>
        <dbReference type="SAM" id="MobiDB-lite"/>
    </source>
</evidence>
<sequence length="706" mass="80163">MIKQLTYDVTFSNGKQLKRELTLDAGSWLITGKNEAGKSMNLEMIAYTLYGTEALRGKSGDYTKIKSRLELSIRGQDYVIERTKSNGKVLAANGDVLAEGTKGVNAKVTELMGYDLSVFRIAHWCAQGDIQALANMKPTERKAMVDNVSGLNQLDALELFLKETIKTYKDQLSAIEGVVHKPEAPEKPEGLSRADLENKMKQLQDQFAKVNRLKAVAEQTIHIPEQPTPFTSRPMPERPLPYQEQALPAEPEYQAEPEQPVFPGSEDEPEGFSRPALEQLKENQKWREQLLGRIERLKAELLDIGSIDPDKVDQLRTLLATAEQSKEKARLQAMGEVDCPNCNHHFPLEHQALAELADVPDNFTVQFTARDIARFEAQLEQKQKLENTIENAYNELEMYPDAASTIAEWEAYDQALQKWNLSLMHWEQACAQVKELNAQARDHWKNQCKRVVQANQAGAEHYAQQMVKWDQLCTQTQQENAAGEDRYQKALEHYQRELVRAQEAQEARRAAQEELQQLPDEAELHNAIEEVRAVERRWEVYDFAMEQYTTALKKYEQHQAEIERMRVQLKDHQAAQAGIKAVKARVKNYLLPSLNQAASYLVNEMTGGERAQVVIDESFEVEVDGQPLRTLSGSGQDITNLAIRLGLGQILTHKVLPLFMVDEHDAGMDWERATYTHNCLTKITPKIGQLLIVSHKELSAENIINI</sequence>
<gene>
    <name evidence="4" type="ORF">PU634_10640</name>
</gene>
<name>A0AA50KLD2_9GAMM</name>
<dbReference type="GO" id="GO:0016887">
    <property type="term" value="F:ATP hydrolysis activity"/>
    <property type="evidence" value="ECO:0007669"/>
    <property type="project" value="InterPro"/>
</dbReference>
<feature type="coiled-coil region" evidence="1">
    <location>
        <begin position="193"/>
        <end position="220"/>
    </location>
</feature>
<dbReference type="InterPro" id="IPR038729">
    <property type="entry name" value="Rad50/SbcC_AAA"/>
</dbReference>
<dbReference type="PANTHER" id="PTHR32114:SF2">
    <property type="entry name" value="ABC TRANSPORTER ABCH.3"/>
    <property type="match status" value="1"/>
</dbReference>
<proteinExistence type="predicted"/>
<feature type="domain" description="Rad50/SbcC-type AAA" evidence="3">
    <location>
        <begin position="19"/>
        <end position="211"/>
    </location>
</feature>
<feature type="coiled-coil region" evidence="1">
    <location>
        <begin position="545"/>
        <end position="575"/>
    </location>
</feature>
<dbReference type="RefSeq" id="WP_306760769.1">
    <property type="nucleotide sequence ID" value="NZ_CP118224.1"/>
</dbReference>
<dbReference type="SUPFAM" id="SSF52540">
    <property type="entry name" value="P-loop containing nucleoside triphosphate hydrolases"/>
    <property type="match status" value="1"/>
</dbReference>
<evidence type="ECO:0000313" key="5">
    <source>
        <dbReference type="Proteomes" id="UP001223802"/>
    </source>
</evidence>
<protein>
    <submittedName>
        <fullName evidence="4">AAA family ATPase</fullName>
    </submittedName>
</protein>